<keyword evidence="4 7" id="KW-1133">Transmembrane helix</keyword>
<feature type="transmembrane region" description="Helical" evidence="7">
    <location>
        <begin position="59"/>
        <end position="78"/>
    </location>
</feature>
<evidence type="ECO:0000256" key="2">
    <source>
        <dbReference type="ARBA" id="ARBA00022475"/>
    </source>
</evidence>
<gene>
    <name evidence="8" type="ORF">FB558_8525</name>
</gene>
<dbReference type="InterPro" id="IPR043428">
    <property type="entry name" value="LivM-like"/>
</dbReference>
<evidence type="ECO:0000256" key="6">
    <source>
        <dbReference type="SAM" id="MobiDB-lite"/>
    </source>
</evidence>
<comment type="subcellular location">
    <subcellularLocation>
        <location evidence="1">Cell membrane</location>
        <topology evidence="1">Multi-pass membrane protein</topology>
    </subcellularLocation>
</comment>
<dbReference type="AlphaFoldDB" id="A0A543CX42"/>
<feature type="transmembrane region" description="Helical" evidence="7">
    <location>
        <begin position="28"/>
        <end position="47"/>
    </location>
</feature>
<name>A0A543CX42_9PSEU</name>
<dbReference type="RefSeq" id="WP_142065239.1">
    <property type="nucleotide sequence ID" value="NZ_VFPA01000009.1"/>
</dbReference>
<dbReference type="GO" id="GO:0015658">
    <property type="term" value="F:branched-chain amino acid transmembrane transporter activity"/>
    <property type="evidence" value="ECO:0007669"/>
    <property type="project" value="InterPro"/>
</dbReference>
<feature type="transmembrane region" description="Helical" evidence="7">
    <location>
        <begin position="307"/>
        <end position="334"/>
    </location>
</feature>
<evidence type="ECO:0000256" key="7">
    <source>
        <dbReference type="SAM" id="Phobius"/>
    </source>
</evidence>
<keyword evidence="2" id="KW-1003">Cell membrane</keyword>
<feature type="transmembrane region" description="Helical" evidence="7">
    <location>
        <begin position="176"/>
        <end position="203"/>
    </location>
</feature>
<dbReference type="InterPro" id="IPR001851">
    <property type="entry name" value="ABC_transp_permease"/>
</dbReference>
<organism evidence="8 9">
    <name type="scientific">Pseudonocardia kunmingensis</name>
    <dbReference type="NCBI Taxonomy" id="630975"/>
    <lineage>
        <taxon>Bacteria</taxon>
        <taxon>Bacillati</taxon>
        <taxon>Actinomycetota</taxon>
        <taxon>Actinomycetes</taxon>
        <taxon>Pseudonocardiales</taxon>
        <taxon>Pseudonocardiaceae</taxon>
        <taxon>Pseudonocardia</taxon>
    </lineage>
</organism>
<keyword evidence="5 7" id="KW-0472">Membrane</keyword>
<comment type="caution">
    <text evidence="8">The sequence shown here is derived from an EMBL/GenBank/DDBJ whole genome shotgun (WGS) entry which is preliminary data.</text>
</comment>
<evidence type="ECO:0000256" key="3">
    <source>
        <dbReference type="ARBA" id="ARBA00022692"/>
    </source>
</evidence>
<keyword evidence="9" id="KW-1185">Reference proteome</keyword>
<dbReference type="EMBL" id="VFPA01000009">
    <property type="protein sequence ID" value="TQM01631.1"/>
    <property type="molecule type" value="Genomic_DNA"/>
</dbReference>
<feature type="transmembrane region" description="Helical" evidence="7">
    <location>
        <begin position="135"/>
        <end position="156"/>
    </location>
</feature>
<feature type="region of interest" description="Disordered" evidence="6">
    <location>
        <begin position="1"/>
        <end position="24"/>
    </location>
</feature>
<evidence type="ECO:0000256" key="5">
    <source>
        <dbReference type="ARBA" id="ARBA00023136"/>
    </source>
</evidence>
<dbReference type="PANTHER" id="PTHR30482:SF17">
    <property type="entry name" value="ABC TRANSPORTER ATP-BINDING PROTEIN"/>
    <property type="match status" value="1"/>
</dbReference>
<proteinExistence type="predicted"/>
<sequence>MSSTTSRSTPLRGQEAGSRPQATTRRPVRAVIAVVGGLLVLGATPLMADDFTVSLLTDVLVLGLLAASLDLLVGYTGLPSLGHSIYYGVGAYASAIVAVDLLPLAPLHLLVGLTAGALLSLLVGLVAVRLRGIYFLMFTLAIAELGRTLALSLRGVTGGSNGVSGIPRLDVLPGVFVLSANAFTFWYVLVVVVVATAGLHLVVRSPFGRALRGIKANEHRMRAIGYNVTAYRLAAFVIAGAVAGVAGSLLVAQTRFVSPSDVGFSVAALALLVIVTGGTGTLYGGFVGALAVVLVRDQLAPDVGVHGVLLLGVLFVVVVYLMPKGVVGTVWPLVSRWWRPRRPAPPAVPPATGAPL</sequence>
<dbReference type="PANTHER" id="PTHR30482">
    <property type="entry name" value="HIGH-AFFINITY BRANCHED-CHAIN AMINO ACID TRANSPORT SYSTEM PERMEASE"/>
    <property type="match status" value="1"/>
</dbReference>
<evidence type="ECO:0000313" key="9">
    <source>
        <dbReference type="Proteomes" id="UP000315677"/>
    </source>
</evidence>
<feature type="transmembrane region" description="Helical" evidence="7">
    <location>
        <begin position="262"/>
        <end position="295"/>
    </location>
</feature>
<feature type="compositionally biased region" description="Polar residues" evidence="6">
    <location>
        <begin position="1"/>
        <end position="11"/>
    </location>
</feature>
<dbReference type="CDD" id="cd06581">
    <property type="entry name" value="TM_PBP1_LivM_like"/>
    <property type="match status" value="1"/>
</dbReference>
<evidence type="ECO:0000256" key="1">
    <source>
        <dbReference type="ARBA" id="ARBA00004651"/>
    </source>
</evidence>
<accession>A0A543CX42</accession>
<dbReference type="OrthoDB" id="9814461at2"/>
<evidence type="ECO:0000256" key="4">
    <source>
        <dbReference type="ARBA" id="ARBA00022989"/>
    </source>
</evidence>
<keyword evidence="3 7" id="KW-0812">Transmembrane</keyword>
<feature type="transmembrane region" description="Helical" evidence="7">
    <location>
        <begin position="109"/>
        <end position="128"/>
    </location>
</feature>
<dbReference type="Pfam" id="PF02653">
    <property type="entry name" value="BPD_transp_2"/>
    <property type="match status" value="1"/>
</dbReference>
<feature type="transmembrane region" description="Helical" evidence="7">
    <location>
        <begin position="224"/>
        <end position="250"/>
    </location>
</feature>
<protein>
    <submittedName>
        <fullName evidence="8">Amino acid/amide ABC transporter membrane protein 2 (HAAT family)</fullName>
    </submittedName>
</protein>
<evidence type="ECO:0000313" key="8">
    <source>
        <dbReference type="EMBL" id="TQM01631.1"/>
    </source>
</evidence>
<reference evidence="8 9" key="1">
    <citation type="submission" date="2019-06" db="EMBL/GenBank/DDBJ databases">
        <title>Sequencing the genomes of 1000 actinobacteria strains.</title>
        <authorList>
            <person name="Klenk H.-P."/>
        </authorList>
    </citation>
    <scope>NUCLEOTIDE SEQUENCE [LARGE SCALE GENOMIC DNA]</scope>
    <source>
        <strain evidence="8 9">DSM 45301</strain>
    </source>
</reference>
<feature type="transmembrane region" description="Helical" evidence="7">
    <location>
        <begin position="85"/>
        <end position="103"/>
    </location>
</feature>
<dbReference type="GO" id="GO:0005886">
    <property type="term" value="C:plasma membrane"/>
    <property type="evidence" value="ECO:0007669"/>
    <property type="project" value="UniProtKB-SubCell"/>
</dbReference>
<dbReference type="Proteomes" id="UP000315677">
    <property type="component" value="Unassembled WGS sequence"/>
</dbReference>